<dbReference type="AlphaFoldDB" id="A0A2I2FDG9"/>
<name>A0A2I2FDG9_ASPCN</name>
<dbReference type="GeneID" id="36522199"/>
<dbReference type="RefSeq" id="XP_024672687.1">
    <property type="nucleotide sequence ID" value="XM_024815039.1"/>
</dbReference>
<organism evidence="2 3">
    <name type="scientific">Aspergillus candidus</name>
    <dbReference type="NCBI Taxonomy" id="41067"/>
    <lineage>
        <taxon>Eukaryota</taxon>
        <taxon>Fungi</taxon>
        <taxon>Dikarya</taxon>
        <taxon>Ascomycota</taxon>
        <taxon>Pezizomycotina</taxon>
        <taxon>Eurotiomycetes</taxon>
        <taxon>Eurotiomycetidae</taxon>
        <taxon>Eurotiales</taxon>
        <taxon>Aspergillaceae</taxon>
        <taxon>Aspergillus</taxon>
        <taxon>Aspergillus subgen. Circumdati</taxon>
    </lineage>
</organism>
<dbReference type="Proteomes" id="UP000234585">
    <property type="component" value="Unassembled WGS sequence"/>
</dbReference>
<dbReference type="EMBL" id="KZ559134">
    <property type="protein sequence ID" value="PLB38675.1"/>
    <property type="molecule type" value="Genomic_DNA"/>
</dbReference>
<proteinExistence type="predicted"/>
<gene>
    <name evidence="2" type="ORF">BDW47DRAFT_117138</name>
</gene>
<protein>
    <recommendedName>
        <fullName evidence="4">Pantetheine-phosphate adenylyltransferase family protein</fullName>
    </recommendedName>
</protein>
<dbReference type="GO" id="GO:0015937">
    <property type="term" value="P:coenzyme A biosynthetic process"/>
    <property type="evidence" value="ECO:0007669"/>
    <property type="project" value="TreeGrafter"/>
</dbReference>
<dbReference type="SUPFAM" id="SSF52374">
    <property type="entry name" value="Nucleotidylyl transferase"/>
    <property type="match status" value="1"/>
</dbReference>
<dbReference type="OrthoDB" id="330671at2759"/>
<dbReference type="Gene3D" id="3.40.50.620">
    <property type="entry name" value="HUPs"/>
    <property type="match status" value="1"/>
</dbReference>
<dbReference type="InterPro" id="IPR014729">
    <property type="entry name" value="Rossmann-like_a/b/a_fold"/>
</dbReference>
<dbReference type="PANTHER" id="PTHR10695:SF46">
    <property type="entry name" value="BIFUNCTIONAL COENZYME A SYNTHASE-RELATED"/>
    <property type="match status" value="1"/>
</dbReference>
<feature type="compositionally biased region" description="Basic and acidic residues" evidence="1">
    <location>
        <begin position="1"/>
        <end position="35"/>
    </location>
</feature>
<dbReference type="STRING" id="41067.A0A2I2FDG9"/>
<feature type="region of interest" description="Disordered" evidence="1">
    <location>
        <begin position="1"/>
        <end position="56"/>
    </location>
</feature>
<dbReference type="PANTHER" id="PTHR10695">
    <property type="entry name" value="DEPHOSPHO-COA KINASE-RELATED"/>
    <property type="match status" value="1"/>
</dbReference>
<dbReference type="GO" id="GO:0004140">
    <property type="term" value="F:dephospho-CoA kinase activity"/>
    <property type="evidence" value="ECO:0007669"/>
    <property type="project" value="TreeGrafter"/>
</dbReference>
<accession>A0A2I2FDG9</accession>
<evidence type="ECO:0000313" key="3">
    <source>
        <dbReference type="Proteomes" id="UP000234585"/>
    </source>
</evidence>
<sequence length="460" mass="50323">MITVSERREREWKEGGKGDTIEAEERERERAREQAGDGVSETRAPPPSPVQTPRNSAMDSIAEPSALLLLPPPSSTSVEQFRLIYEPILTEALSRLSNNLNGSNHIAILDIALALPGLLSPKYLPRSKVFKPLQHFVANIYSLIGIIGVKNDIQLDAAGGIDARVILVDSDLSADTTTSAVPTGPIISLRTLATSTRLWDRVFYPGNQVGQKLATDFSSVYPQVEFPGIGGLQSIPNVPEWTASESLLASEDPKDDAIAHYSVAVGGTFDHLHIGHKLLLTATVLALQPITEADKERERVVTVGMTGDELLVNKKYADVLESWEERCRNTGSFLSAILDFGPPESSSTRTEIVSQPESHGKYILLMIRPQLTLRLVKISDPFGPTITDEAISAIVVSKETRSGGMAINEERTKKGWRGLEVFEIDVLDTGNMSTGDVKDFASKISSTDIRRRRTEMAQNQ</sequence>
<evidence type="ECO:0008006" key="4">
    <source>
        <dbReference type="Google" id="ProtNLM"/>
    </source>
</evidence>
<evidence type="ECO:0000256" key="1">
    <source>
        <dbReference type="SAM" id="MobiDB-lite"/>
    </source>
</evidence>
<reference evidence="2 3" key="1">
    <citation type="submission" date="2017-12" db="EMBL/GenBank/DDBJ databases">
        <authorList>
            <consortium name="DOE Joint Genome Institute"/>
            <person name="Haridas S."/>
            <person name="Kjaerbolling I."/>
            <person name="Vesth T.C."/>
            <person name="Frisvad J.C."/>
            <person name="Nybo J.L."/>
            <person name="Theobald S."/>
            <person name="Kuo A."/>
            <person name="Bowyer P."/>
            <person name="Matsuda Y."/>
            <person name="Mondo S."/>
            <person name="Lyhne E.K."/>
            <person name="Kogle M.E."/>
            <person name="Clum A."/>
            <person name="Lipzen A."/>
            <person name="Salamov A."/>
            <person name="Ngan C.Y."/>
            <person name="Daum C."/>
            <person name="Chiniquy J."/>
            <person name="Barry K."/>
            <person name="LaButti K."/>
            <person name="Simmons B.A."/>
            <person name="Magnuson J.K."/>
            <person name="Mortensen U.H."/>
            <person name="Larsen T.O."/>
            <person name="Grigoriev I.V."/>
            <person name="Baker S.E."/>
            <person name="Andersen M.R."/>
            <person name="Nordberg H.P."/>
            <person name="Cantor M.N."/>
            <person name="Hua S.X."/>
        </authorList>
    </citation>
    <scope>NUCLEOTIDE SEQUENCE [LARGE SCALE GENOMIC DNA]</scope>
    <source>
        <strain evidence="2 3">CBS 102.13</strain>
    </source>
</reference>
<evidence type="ECO:0000313" key="2">
    <source>
        <dbReference type="EMBL" id="PLB38675.1"/>
    </source>
</evidence>
<keyword evidence="3" id="KW-1185">Reference proteome</keyword>